<evidence type="ECO:0000313" key="2">
    <source>
        <dbReference type="EMBL" id="GFN07493.1"/>
    </source>
</evidence>
<gene>
    <name evidence="2" type="ORF">Smic_60490</name>
</gene>
<dbReference type="Proteomes" id="UP000498740">
    <property type="component" value="Unassembled WGS sequence"/>
</dbReference>
<dbReference type="AlphaFoldDB" id="A0A7J0CYF8"/>
<evidence type="ECO:0000313" key="3">
    <source>
        <dbReference type="Proteomes" id="UP000498740"/>
    </source>
</evidence>
<organism evidence="2 3">
    <name type="scientific">Streptomyces microflavus</name>
    <name type="common">Streptomyces lipmanii</name>
    <dbReference type="NCBI Taxonomy" id="1919"/>
    <lineage>
        <taxon>Bacteria</taxon>
        <taxon>Bacillati</taxon>
        <taxon>Actinomycetota</taxon>
        <taxon>Actinomycetes</taxon>
        <taxon>Kitasatosporales</taxon>
        <taxon>Streptomycetaceae</taxon>
        <taxon>Streptomyces</taxon>
    </lineage>
</organism>
<proteinExistence type="predicted"/>
<feature type="compositionally biased region" description="Low complexity" evidence="1">
    <location>
        <begin position="117"/>
        <end position="128"/>
    </location>
</feature>
<comment type="caution">
    <text evidence="2">The sequence shown here is derived from an EMBL/GenBank/DDBJ whole genome shotgun (WGS) entry which is preliminary data.</text>
</comment>
<reference evidence="2 3" key="1">
    <citation type="submission" date="2020-05" db="EMBL/GenBank/DDBJ databases">
        <title>Whole genome shotgun sequence of Streptomyces microflavus NBRC 13062.</title>
        <authorList>
            <person name="Komaki H."/>
            <person name="Tamura T."/>
        </authorList>
    </citation>
    <scope>NUCLEOTIDE SEQUENCE [LARGE SCALE GENOMIC DNA]</scope>
    <source>
        <strain evidence="2 3">NBRC 13062</strain>
    </source>
</reference>
<feature type="region of interest" description="Disordered" evidence="1">
    <location>
        <begin position="90"/>
        <end position="128"/>
    </location>
</feature>
<feature type="compositionally biased region" description="Basic residues" evidence="1">
    <location>
        <begin position="95"/>
        <end position="116"/>
    </location>
</feature>
<dbReference type="EMBL" id="BLWD01000001">
    <property type="protein sequence ID" value="GFN07493.1"/>
    <property type="molecule type" value="Genomic_DNA"/>
</dbReference>
<protein>
    <submittedName>
        <fullName evidence="2">Uncharacterized protein</fullName>
    </submittedName>
</protein>
<name>A0A7J0CYF8_STRMI</name>
<sequence length="128" mass="13370">MAALGGEVGDPDPVRPPGLDARLHGGPGVVDMDVDVPEPVAAHHDQGVAERVEPGAQPVHLLVAGLQEVDHLEGGSPAIHVLGAVERALHESAARRNRNPAHRQPHHGPAVHRSRRLPGPGTRPRTGA</sequence>
<accession>A0A7J0CYF8</accession>
<feature type="region of interest" description="Disordered" evidence="1">
    <location>
        <begin position="1"/>
        <end position="30"/>
    </location>
</feature>
<evidence type="ECO:0000256" key="1">
    <source>
        <dbReference type="SAM" id="MobiDB-lite"/>
    </source>
</evidence>